<evidence type="ECO:0000256" key="6">
    <source>
        <dbReference type="ARBA" id="ARBA00023136"/>
    </source>
</evidence>
<keyword evidence="3" id="KW-1003">Cell membrane</keyword>
<dbReference type="GO" id="GO:0015031">
    <property type="term" value="P:protein transport"/>
    <property type="evidence" value="ECO:0007669"/>
    <property type="project" value="UniProtKB-KW"/>
</dbReference>
<proteinExistence type="inferred from homology"/>
<dbReference type="AlphaFoldDB" id="A0A832M274"/>
<dbReference type="GO" id="GO:0022857">
    <property type="term" value="F:transmembrane transporter activity"/>
    <property type="evidence" value="ECO:0007669"/>
    <property type="project" value="InterPro"/>
</dbReference>
<evidence type="ECO:0000256" key="7">
    <source>
        <dbReference type="RuleBase" id="RU003879"/>
    </source>
</evidence>
<gene>
    <name evidence="9" type="ORF">ENR47_00870</name>
</gene>
<evidence type="ECO:0000256" key="3">
    <source>
        <dbReference type="ARBA" id="ARBA00022475"/>
    </source>
</evidence>
<keyword evidence="4 7" id="KW-0812">Transmembrane</keyword>
<evidence type="ECO:0000256" key="8">
    <source>
        <dbReference type="SAM" id="Phobius"/>
    </source>
</evidence>
<keyword evidence="7" id="KW-0813">Transport</keyword>
<dbReference type="PANTHER" id="PTHR30558:SF3">
    <property type="entry name" value="BIOPOLYMER TRANSPORT PROTEIN EXBD-RELATED"/>
    <property type="match status" value="1"/>
</dbReference>
<dbReference type="GO" id="GO:0005886">
    <property type="term" value="C:plasma membrane"/>
    <property type="evidence" value="ECO:0007669"/>
    <property type="project" value="UniProtKB-SubCell"/>
</dbReference>
<comment type="caution">
    <text evidence="9">The sequence shown here is derived from an EMBL/GenBank/DDBJ whole genome shotgun (WGS) entry which is preliminary data.</text>
</comment>
<feature type="transmembrane region" description="Helical" evidence="8">
    <location>
        <begin position="21"/>
        <end position="42"/>
    </location>
</feature>
<reference evidence="9" key="1">
    <citation type="journal article" date="2020" name="mSystems">
        <title>Genome- and Community-Level Interaction Insights into Carbon Utilization and Element Cycling Functions of Hydrothermarchaeota in Hydrothermal Sediment.</title>
        <authorList>
            <person name="Zhou Z."/>
            <person name="Liu Y."/>
            <person name="Xu W."/>
            <person name="Pan J."/>
            <person name="Luo Z.H."/>
            <person name="Li M."/>
        </authorList>
    </citation>
    <scope>NUCLEOTIDE SEQUENCE [LARGE SCALE GENOMIC DNA]</scope>
    <source>
        <strain evidence="9">SpSt-402</strain>
    </source>
</reference>
<accession>A0A832M274</accession>
<name>A0A832M274_9CYAN</name>
<comment type="subcellular location">
    <subcellularLocation>
        <location evidence="1">Cell membrane</location>
        <topology evidence="1">Single-pass membrane protein</topology>
    </subcellularLocation>
    <subcellularLocation>
        <location evidence="7">Cell membrane</location>
        <topology evidence="7">Single-pass type II membrane protein</topology>
    </subcellularLocation>
</comment>
<dbReference type="Gene3D" id="3.30.420.270">
    <property type="match status" value="1"/>
</dbReference>
<keyword evidence="7" id="KW-0653">Protein transport</keyword>
<dbReference type="Pfam" id="PF02472">
    <property type="entry name" value="ExbD"/>
    <property type="match status" value="1"/>
</dbReference>
<dbReference type="EMBL" id="DSRD01000055">
    <property type="protein sequence ID" value="HGW92825.1"/>
    <property type="molecule type" value="Genomic_DNA"/>
</dbReference>
<evidence type="ECO:0000256" key="2">
    <source>
        <dbReference type="ARBA" id="ARBA00005811"/>
    </source>
</evidence>
<evidence type="ECO:0000256" key="5">
    <source>
        <dbReference type="ARBA" id="ARBA00022989"/>
    </source>
</evidence>
<dbReference type="InterPro" id="IPR003400">
    <property type="entry name" value="ExbD"/>
</dbReference>
<sequence length="140" mass="15721">MRYLKGQKSRSHMPEINLIPMMDVIMTILTFFIIVAMTLTGMQTVDLSLPDVQDPQTEKDQKLPEPLIFELTRSKEMRLNGKTTTESEITSEIVAYLQKNPNGAVLLKADKNIPYGQVLQVLTKLQNTGGDRVSLAVESK</sequence>
<keyword evidence="5 8" id="KW-1133">Transmembrane helix</keyword>
<protein>
    <submittedName>
        <fullName evidence="9">Biopolymer transporter ExbD</fullName>
    </submittedName>
</protein>
<evidence type="ECO:0000313" key="9">
    <source>
        <dbReference type="EMBL" id="HGW92825.1"/>
    </source>
</evidence>
<comment type="similarity">
    <text evidence="2 7">Belongs to the ExbD/TolR family.</text>
</comment>
<keyword evidence="6 8" id="KW-0472">Membrane</keyword>
<dbReference type="PANTHER" id="PTHR30558">
    <property type="entry name" value="EXBD MEMBRANE COMPONENT OF PMF-DRIVEN MACROMOLECULE IMPORT SYSTEM"/>
    <property type="match status" value="1"/>
</dbReference>
<evidence type="ECO:0000256" key="4">
    <source>
        <dbReference type="ARBA" id="ARBA00022692"/>
    </source>
</evidence>
<evidence type="ECO:0000256" key="1">
    <source>
        <dbReference type="ARBA" id="ARBA00004162"/>
    </source>
</evidence>
<organism evidence="9">
    <name type="scientific">Oscillatoriales cyanobacterium SpSt-402</name>
    <dbReference type="NCBI Taxonomy" id="2282168"/>
    <lineage>
        <taxon>Bacteria</taxon>
        <taxon>Bacillati</taxon>
        <taxon>Cyanobacteriota</taxon>
        <taxon>Cyanophyceae</taxon>
        <taxon>Oscillatoriophycideae</taxon>
        <taxon>Oscillatoriales</taxon>
    </lineage>
</organism>